<dbReference type="InterPro" id="IPR043128">
    <property type="entry name" value="Rev_trsase/Diguanyl_cyclase"/>
</dbReference>
<comment type="catalytic activity">
    <reaction evidence="1">
        <text>3',3'-c-di-AMP + H2O = 5'-O-phosphonoadenylyl-(3'-&gt;5')-adenosine + H(+)</text>
        <dbReference type="Rhea" id="RHEA:54420"/>
        <dbReference type="ChEBI" id="CHEBI:15377"/>
        <dbReference type="ChEBI" id="CHEBI:15378"/>
        <dbReference type="ChEBI" id="CHEBI:71500"/>
        <dbReference type="ChEBI" id="CHEBI:138171"/>
    </reaction>
</comment>
<proteinExistence type="inferred from homology"/>
<dbReference type="SUPFAM" id="SSF55073">
    <property type="entry name" value="Nucleotide cyclase"/>
    <property type="match status" value="1"/>
</dbReference>
<dbReference type="PANTHER" id="PTHR47618:SF2">
    <property type="entry name" value="CYCLIC-DI-AMP PHOSPHODIESTERASE GDPP"/>
    <property type="match status" value="1"/>
</dbReference>
<keyword evidence="6" id="KW-1185">Reference proteome</keyword>
<keyword evidence="1" id="KW-0378">Hydrolase</keyword>
<evidence type="ECO:0000313" key="5">
    <source>
        <dbReference type="EMBL" id="SHF06438.1"/>
    </source>
</evidence>
<dbReference type="Pfam" id="PF24898">
    <property type="entry name" value="GGDEF_GdpP"/>
    <property type="match status" value="1"/>
</dbReference>
<dbReference type="AlphaFoldDB" id="A0A1M4YL70"/>
<dbReference type="InterPro" id="IPR000160">
    <property type="entry name" value="GGDEF_dom"/>
</dbReference>
<organism evidence="5 6">
    <name type="scientific">Schwartzia succinivorans DSM 10502</name>
    <dbReference type="NCBI Taxonomy" id="1123243"/>
    <lineage>
        <taxon>Bacteria</taxon>
        <taxon>Bacillati</taxon>
        <taxon>Bacillota</taxon>
        <taxon>Negativicutes</taxon>
        <taxon>Selenomonadales</taxon>
        <taxon>Selenomonadaceae</taxon>
        <taxon>Schwartzia</taxon>
    </lineage>
</organism>
<dbReference type="OrthoDB" id="9759476at2"/>
<feature type="binding site" evidence="2">
    <location>
        <position position="503"/>
    </location>
    <ligand>
        <name>Mn(2+)</name>
        <dbReference type="ChEBI" id="CHEBI:29035"/>
        <label>2</label>
    </ligand>
</feature>
<feature type="binding site" evidence="2">
    <location>
        <position position="424"/>
    </location>
    <ligand>
        <name>Mn(2+)</name>
        <dbReference type="ChEBI" id="CHEBI:29035"/>
        <label>2</label>
    </ligand>
</feature>
<dbReference type="RefSeq" id="WP_072935871.1">
    <property type="nucleotide sequence ID" value="NZ_FQUG01000006.1"/>
</dbReference>
<dbReference type="GO" id="GO:0046872">
    <property type="term" value="F:metal ion binding"/>
    <property type="evidence" value="ECO:0007669"/>
    <property type="project" value="UniProtKB-KW"/>
</dbReference>
<sequence>MPKNLSAWIDSCVFLAVYGIMVLVLAAFNMYMGVISLVVWICLAVFARERCRDRQEKFEQYCREVVCNVNAVSNYAINYIPQAVLIVSPDGRLQWSNPALREFVGHTCEQGTMVADFWPDMILKPIWGMTGEYIFTEGETSYRAMYRPVKIEDAEEGLMAFYVQDVTDVAKLRKAYHDSRTAIFYIEIDNYDEVLQGLTEAERTALLFDVNRTVDEWMRKLGGFLRRVGDETFVAVLERSALERAMQDKFEVLDKVRALHGSNKLPVTLSMGIAVADRQSFSELAMQAHSNLELALGRGGDQVALQIDGKTQFFGGKSQAVEKHTRVKARVVAHALRDLIAKADEVFVMGHQNEDFDALGAAFGVAKMAREGRKPVHIVLSDMNEGIDKLTDMLKEKPEYADLFIKENEAVAMAPSNALLIVVDTHIPHLVASPKLLEKYKNVVVIDHHRRSESVIQNSVLMYIEPSSSSTSELVTELLMYLSNDLVLTRLEATALYSGIVVDTKNFGVQTGVRTFEAAAYLRRAGADPVVIRYLFRSDYETSTTIAKATAAAKLYEGGLIVTTCPDVIPNIQAIAAQVADSLLRIEAVRMSLVFFKLEEDVVGISARSSGELNVQVIMEHFGGGGHQNVAGAQIKDAVLEDIEAEAVEIAKKYIEENG</sequence>
<dbReference type="PIRSF" id="PIRSF026583">
    <property type="entry name" value="YybT"/>
    <property type="match status" value="1"/>
</dbReference>
<dbReference type="InterPro" id="IPR035965">
    <property type="entry name" value="PAS-like_dom_sf"/>
</dbReference>
<feature type="binding site" evidence="2">
    <location>
        <position position="357"/>
    </location>
    <ligand>
        <name>Mn(2+)</name>
        <dbReference type="ChEBI" id="CHEBI:29035"/>
        <label>2</label>
    </ligand>
</feature>
<keyword evidence="1 3" id="KW-0472">Membrane</keyword>
<dbReference type="PANTHER" id="PTHR47618">
    <property type="entry name" value="BIFUNCTIONAL OLIGORIBONUCLEASE AND PAP PHOSPHATASE NRNA"/>
    <property type="match status" value="1"/>
</dbReference>
<accession>A0A1M4YL70</accession>
<dbReference type="Gene3D" id="3.30.450.20">
    <property type="entry name" value="PAS domain"/>
    <property type="match status" value="1"/>
</dbReference>
<dbReference type="GO" id="GO:0005886">
    <property type="term" value="C:plasma membrane"/>
    <property type="evidence" value="ECO:0007669"/>
    <property type="project" value="UniProtKB-SubCell"/>
</dbReference>
<gene>
    <name evidence="5" type="ORF">SAMN02745190_01793</name>
</gene>
<evidence type="ECO:0000256" key="2">
    <source>
        <dbReference type="PIRSR" id="PIRSR026583-50"/>
    </source>
</evidence>
<keyword evidence="3" id="KW-0812">Transmembrane</keyword>
<evidence type="ECO:0000256" key="3">
    <source>
        <dbReference type="SAM" id="Phobius"/>
    </source>
</evidence>
<evidence type="ECO:0000259" key="4">
    <source>
        <dbReference type="PROSITE" id="PS50887"/>
    </source>
</evidence>
<dbReference type="Pfam" id="PF01368">
    <property type="entry name" value="DHH"/>
    <property type="match status" value="1"/>
</dbReference>
<dbReference type="Pfam" id="PF02272">
    <property type="entry name" value="DHHA1"/>
    <property type="match status" value="1"/>
</dbReference>
<feature type="binding site" evidence="2">
    <location>
        <position position="448"/>
    </location>
    <ligand>
        <name>Mn(2+)</name>
        <dbReference type="ChEBI" id="CHEBI:29035"/>
        <label>2</label>
    </ligand>
</feature>
<dbReference type="Gene3D" id="3.10.310.30">
    <property type="match status" value="1"/>
</dbReference>
<comment type="similarity">
    <text evidence="1">Belongs to the GdpP/PdeA phosphodiesterase family.</text>
</comment>
<keyword evidence="3" id="KW-1133">Transmembrane helix</keyword>
<dbReference type="InterPro" id="IPR014528">
    <property type="entry name" value="GdpP/PdeA"/>
</dbReference>
<dbReference type="EMBL" id="FQUG01000006">
    <property type="protein sequence ID" value="SHF06438.1"/>
    <property type="molecule type" value="Genomic_DNA"/>
</dbReference>
<dbReference type="SUPFAM" id="SSF64182">
    <property type="entry name" value="DHH phosphoesterases"/>
    <property type="match status" value="1"/>
</dbReference>
<dbReference type="InterPro" id="IPR003156">
    <property type="entry name" value="DHHA1_dom"/>
</dbReference>
<feature type="binding site" evidence="2">
    <location>
        <position position="424"/>
    </location>
    <ligand>
        <name>Mn(2+)</name>
        <dbReference type="ChEBI" id="CHEBI:29035"/>
        <label>1</label>
    </ligand>
</feature>
<dbReference type="InterPro" id="IPR029787">
    <property type="entry name" value="Nucleotide_cyclase"/>
</dbReference>
<dbReference type="PROSITE" id="PS50887">
    <property type="entry name" value="GGDEF"/>
    <property type="match status" value="1"/>
</dbReference>
<dbReference type="FunFam" id="3.90.1640.10:FF:000002">
    <property type="entry name" value="Cyclic-di-AMP phosphodiesterase"/>
    <property type="match status" value="1"/>
</dbReference>
<dbReference type="GO" id="GO:0106409">
    <property type="term" value="F:cyclic-di-AMP phosphodiesterase activity"/>
    <property type="evidence" value="ECO:0007669"/>
    <property type="project" value="RHEA"/>
</dbReference>
<reference evidence="5 6" key="1">
    <citation type="submission" date="2016-11" db="EMBL/GenBank/DDBJ databases">
        <authorList>
            <person name="Jaros S."/>
            <person name="Januszkiewicz K."/>
            <person name="Wedrychowicz H."/>
        </authorList>
    </citation>
    <scope>NUCLEOTIDE SEQUENCE [LARGE SCALE GENOMIC DNA]</scope>
    <source>
        <strain evidence="5 6">DSM 10502</strain>
    </source>
</reference>
<dbReference type="SMART" id="SM00267">
    <property type="entry name" value="GGDEF"/>
    <property type="match status" value="1"/>
</dbReference>
<dbReference type="Gene3D" id="3.30.70.270">
    <property type="match status" value="1"/>
</dbReference>
<protein>
    <recommendedName>
        <fullName evidence="1">Cyclic-di-AMP phosphodiesterase</fullName>
        <ecNumber evidence="1">3.1.4.-</ecNumber>
    </recommendedName>
</protein>
<comment type="function">
    <text evidence="1">Has phosphodiesterase (PDE) activity against cyclic-di-AMP (c-di-AMP).</text>
</comment>
<comment type="cofactor">
    <cofactor evidence="2">
        <name>Mn(2+)</name>
        <dbReference type="ChEBI" id="CHEBI:29035"/>
    </cofactor>
    <text evidence="2">For phosphodiesterase activity, probably binds 2 Mn(2+) per subunit.</text>
</comment>
<feature type="binding site" evidence="2">
    <location>
        <position position="355"/>
    </location>
    <ligand>
        <name>Mn(2+)</name>
        <dbReference type="ChEBI" id="CHEBI:29035"/>
        <label>1</label>
    </ligand>
</feature>
<comment type="subcellular location">
    <subcellularLocation>
        <location evidence="1">Cell membrane</location>
    </subcellularLocation>
</comment>
<dbReference type="GO" id="GO:0003676">
    <property type="term" value="F:nucleic acid binding"/>
    <property type="evidence" value="ECO:0007669"/>
    <property type="project" value="UniProtKB-UniRule"/>
</dbReference>
<feature type="binding site" evidence="2">
    <location>
        <position position="351"/>
    </location>
    <ligand>
        <name>Mn(2+)</name>
        <dbReference type="ChEBI" id="CHEBI:29035"/>
        <label>1</label>
    </ligand>
</feature>
<feature type="domain" description="GGDEF" evidence="4">
    <location>
        <begin position="179"/>
        <end position="308"/>
    </location>
</feature>
<keyword evidence="1" id="KW-1003">Cell membrane</keyword>
<dbReference type="STRING" id="1123243.SAMN02745190_01793"/>
<dbReference type="Proteomes" id="UP000184404">
    <property type="component" value="Unassembled WGS sequence"/>
</dbReference>
<evidence type="ECO:0000313" key="6">
    <source>
        <dbReference type="Proteomes" id="UP000184404"/>
    </source>
</evidence>
<dbReference type="GO" id="GO:0016787">
    <property type="term" value="F:hydrolase activity"/>
    <property type="evidence" value="ECO:0007669"/>
    <property type="project" value="UniProtKB-UniRule"/>
</dbReference>
<dbReference type="SUPFAM" id="SSF55785">
    <property type="entry name" value="PYP-like sensor domain (PAS domain)"/>
    <property type="match status" value="1"/>
</dbReference>
<keyword evidence="2" id="KW-0464">Manganese</keyword>
<dbReference type="InterPro" id="IPR038763">
    <property type="entry name" value="DHH_sf"/>
</dbReference>
<dbReference type="InterPro" id="IPR051319">
    <property type="entry name" value="Oligoribo/pAp-PDE_c-di-AMP_PDE"/>
</dbReference>
<feature type="transmembrane region" description="Helical" evidence="3">
    <location>
        <begin position="7"/>
        <end position="24"/>
    </location>
</feature>
<dbReference type="Gene3D" id="3.90.1640.10">
    <property type="entry name" value="inorganic pyrophosphatase (n-terminal core)"/>
    <property type="match status" value="1"/>
</dbReference>
<keyword evidence="2" id="KW-0479">Metal-binding</keyword>
<dbReference type="InterPro" id="IPR001667">
    <property type="entry name" value="DDH_dom"/>
</dbReference>
<evidence type="ECO:0000256" key="1">
    <source>
        <dbReference type="PIRNR" id="PIRNR026583"/>
    </source>
</evidence>
<dbReference type="EC" id="3.1.4.-" evidence="1"/>
<name>A0A1M4YL70_9FIRM</name>